<name>A0AA44QCQ7_BACCE</name>
<comment type="caution">
    <text evidence="2">The sequence shown here is derived from an EMBL/GenBank/DDBJ whole genome shotgun (WGS) entry which is preliminary data.</text>
</comment>
<organism evidence="2 3">
    <name type="scientific">Bacillus cereus</name>
    <dbReference type="NCBI Taxonomy" id="1396"/>
    <lineage>
        <taxon>Bacteria</taxon>
        <taxon>Bacillati</taxon>
        <taxon>Bacillota</taxon>
        <taxon>Bacilli</taxon>
        <taxon>Bacillales</taxon>
        <taxon>Bacillaceae</taxon>
        <taxon>Bacillus</taxon>
        <taxon>Bacillus cereus group</taxon>
    </lineage>
</organism>
<dbReference type="Proteomes" id="UP000226357">
    <property type="component" value="Unassembled WGS sequence"/>
</dbReference>
<dbReference type="RefSeq" id="WP_098523140.1">
    <property type="nucleotide sequence ID" value="NZ_NUYJ01000057.1"/>
</dbReference>
<evidence type="ECO:0000256" key="1">
    <source>
        <dbReference type="SAM" id="Phobius"/>
    </source>
</evidence>
<keyword evidence="1" id="KW-1133">Transmembrane helix</keyword>
<dbReference type="AlphaFoldDB" id="A0AA44QCQ7"/>
<keyword evidence="1" id="KW-0472">Membrane</keyword>
<keyword evidence="1" id="KW-0812">Transmembrane</keyword>
<protein>
    <submittedName>
        <fullName evidence="2">Uncharacterized protein</fullName>
    </submittedName>
</protein>
<proteinExistence type="predicted"/>
<accession>A0AA44QCQ7</accession>
<feature type="transmembrane region" description="Helical" evidence="1">
    <location>
        <begin position="40"/>
        <end position="57"/>
    </location>
</feature>
<sequence length="326" mass="38492">MDQQIKKAIQDQARKVSFPEHVDIEKSLSRKKKKKKKMKLQWAIIPLLLVVCFFASWKMTSTIASLFETEPVKHVYDEYLIYNEHYYVLTDEVVAKKKIGQELGEVKRTGEWAYLEEGDTNMFTQETKYYEVKGEKNKIAIEMIHNGAGYPEFRILQKQKPIEAVDEKKMFGAKNDSKGVQKSLKNVRKVVPFLYEITDAQLKPSFVKLSNDKKHYYVKLMYVPHVNNPDHPKVIFVREYEKNYVDPYVSDMSLDGDFWFDKKDKVNQFVVSDMKWTEYRSKREKEYVTVFRAEKNNVIYEVSSQLYTAEEVKNFLGTMKGRGETR</sequence>
<dbReference type="EMBL" id="NVBO01000034">
    <property type="protein sequence ID" value="PFS05071.1"/>
    <property type="molecule type" value="Genomic_DNA"/>
</dbReference>
<reference evidence="2 3" key="1">
    <citation type="submission" date="2017-09" db="EMBL/GenBank/DDBJ databases">
        <title>Large-scale bioinformatics analysis of Bacillus genomes uncovers conserved roles of natural products in bacterial physiology.</title>
        <authorList>
            <consortium name="Agbiome Team Llc"/>
            <person name="Bleich R.M."/>
            <person name="Grubbs K.J."/>
            <person name="Santa Maria K.C."/>
            <person name="Allen S.E."/>
            <person name="Farag S."/>
            <person name="Shank E.A."/>
            <person name="Bowers A."/>
        </authorList>
    </citation>
    <scope>NUCLEOTIDE SEQUENCE [LARGE SCALE GENOMIC DNA]</scope>
    <source>
        <strain evidence="2 3">AFS067272</strain>
    </source>
</reference>
<evidence type="ECO:0000313" key="3">
    <source>
        <dbReference type="Proteomes" id="UP000226357"/>
    </source>
</evidence>
<evidence type="ECO:0000313" key="2">
    <source>
        <dbReference type="EMBL" id="PFS05071.1"/>
    </source>
</evidence>
<gene>
    <name evidence="2" type="ORF">COK38_05465</name>
</gene>